<dbReference type="GeneID" id="15805922"/>
<dbReference type="RefSeq" id="XP_004829535.1">
    <property type="nucleotide sequence ID" value="XM_004829478.1"/>
</dbReference>
<dbReference type="VEuPathDB" id="PiroplasmaDB:BEWA_027180"/>
<dbReference type="AlphaFoldDB" id="L0AY92"/>
<dbReference type="Proteomes" id="UP000031512">
    <property type="component" value="Chromosome 1"/>
</dbReference>
<name>L0AY92_THEEQ</name>
<evidence type="ECO:0000313" key="3">
    <source>
        <dbReference type="EMBL" id="AFZ79869.1"/>
    </source>
</evidence>
<evidence type="ECO:0000256" key="1">
    <source>
        <dbReference type="SAM" id="MobiDB-lite"/>
    </source>
</evidence>
<feature type="compositionally biased region" description="Basic and acidic residues" evidence="1">
    <location>
        <begin position="28"/>
        <end position="41"/>
    </location>
</feature>
<evidence type="ECO:0000256" key="2">
    <source>
        <dbReference type="SAM" id="SignalP"/>
    </source>
</evidence>
<organism evidence="3 4">
    <name type="scientific">Theileria equi strain WA</name>
    <dbReference type="NCBI Taxonomy" id="1537102"/>
    <lineage>
        <taxon>Eukaryota</taxon>
        <taxon>Sar</taxon>
        <taxon>Alveolata</taxon>
        <taxon>Apicomplexa</taxon>
        <taxon>Aconoidasida</taxon>
        <taxon>Piroplasmida</taxon>
        <taxon>Theileriidae</taxon>
        <taxon>Theileria</taxon>
    </lineage>
</organism>
<proteinExistence type="predicted"/>
<feature type="region of interest" description="Disordered" evidence="1">
    <location>
        <begin position="28"/>
        <end position="47"/>
    </location>
</feature>
<evidence type="ECO:0008006" key="5">
    <source>
        <dbReference type="Google" id="ProtNLM"/>
    </source>
</evidence>
<keyword evidence="4" id="KW-1185">Reference proteome</keyword>
<feature type="compositionally biased region" description="Basic and acidic residues" evidence="1">
    <location>
        <begin position="130"/>
        <end position="142"/>
    </location>
</feature>
<feature type="region of interest" description="Disordered" evidence="1">
    <location>
        <begin position="130"/>
        <end position="216"/>
    </location>
</feature>
<dbReference type="KEGG" id="beq:BEWA_027180"/>
<reference evidence="3 4" key="1">
    <citation type="journal article" date="2012" name="BMC Genomics">
        <title>Comparative genomic analysis and phylogenetic position of Theileria equi.</title>
        <authorList>
            <person name="Kappmeyer L.S."/>
            <person name="Thiagarajan M."/>
            <person name="Herndon D.R."/>
            <person name="Ramsay J.D."/>
            <person name="Caler E."/>
            <person name="Djikeng A."/>
            <person name="Gillespie J.J."/>
            <person name="Lau A.O."/>
            <person name="Roalson E.H."/>
            <person name="Silva J.C."/>
            <person name="Silva M.G."/>
            <person name="Suarez C.E."/>
            <person name="Ueti M.W."/>
            <person name="Nene V.M."/>
            <person name="Mealey R.H."/>
            <person name="Knowles D.P."/>
            <person name="Brayton K.A."/>
        </authorList>
    </citation>
    <scope>NUCLEOTIDE SEQUENCE [LARGE SCALE GENOMIC DNA]</scope>
    <source>
        <strain evidence="3 4">WA</strain>
    </source>
</reference>
<protein>
    <recommendedName>
        <fullName evidence="5">Signal peptide containing protein</fullName>
    </recommendedName>
</protein>
<accession>L0AY92</accession>
<sequence length="577" mass="65113">MRIIAILWTVYLVGVCNCGDSDGKETLKGAEKQNPPEHTHPETSLTSKVDGSLFDIEESEEDTVKVLKLTPKGEKVTKVNYDDKQIWSGKARFSKSSNLVEALIYFDGDIPAFVTIKAVKGGKESTVYRYHDGNKWKNGNENKHKKKLKELRDTAKPKDAPEATKKEQEVPQGQAQGKPDKPTENAKEPGTDEGDSSTEDNLANVDRSDSKPEEPTVPFLPAVDILLFDALGSLEGDVPVLKLKIKDGAKTTELKYDNKQIWSGKVRVGTSSNLVEALIYFNEDTPELAVISTDKNSKVYRYHNGKEWKSCKEKDHNVGLKKLKENCKSGEHTPKSNFKSKIYSNIAILDLSKPNPSVCKTFDLNIEGVPAKLYLAPASVVVGKIMNKDKVVWLGGGIILSGKTKSCLYCITFFKQKEIDAIFTAVKEEHLVHKEFRVYNDKNNWQLSVQGNDTKMNALKTIKDPITRFSIDISLDNTNENCKVENYKGSGITTRFYIPTFGKAIEKITDGEKVIGSLNEEYMCYLCEYHFKGSRKLLRVHIQKNFTIYMVCYENDGSEWKTMYEDQFENKLEEMKK</sequence>
<feature type="signal peptide" evidence="2">
    <location>
        <begin position="1"/>
        <end position="18"/>
    </location>
</feature>
<dbReference type="OrthoDB" id="360827at2759"/>
<feature type="compositionally biased region" description="Basic and acidic residues" evidence="1">
    <location>
        <begin position="150"/>
        <end position="169"/>
    </location>
</feature>
<evidence type="ECO:0000313" key="4">
    <source>
        <dbReference type="Proteomes" id="UP000031512"/>
    </source>
</evidence>
<feature type="chain" id="PRO_5003939348" description="Signal peptide containing protein" evidence="2">
    <location>
        <begin position="19"/>
        <end position="577"/>
    </location>
</feature>
<keyword evidence="2" id="KW-0732">Signal</keyword>
<gene>
    <name evidence="3" type="ORF">BEWA_027180</name>
</gene>
<feature type="compositionally biased region" description="Basic and acidic residues" evidence="1">
    <location>
        <begin position="178"/>
        <end position="190"/>
    </location>
</feature>
<dbReference type="EMBL" id="CP001669">
    <property type="protein sequence ID" value="AFZ79869.1"/>
    <property type="molecule type" value="Genomic_DNA"/>
</dbReference>